<evidence type="ECO:0000256" key="4">
    <source>
        <dbReference type="ARBA" id="ARBA00022679"/>
    </source>
</evidence>
<dbReference type="PROSITE" id="PS50109">
    <property type="entry name" value="HIS_KIN"/>
    <property type="match status" value="1"/>
</dbReference>
<evidence type="ECO:0000259" key="7">
    <source>
        <dbReference type="PROSITE" id="PS50109"/>
    </source>
</evidence>
<dbReference type="CDD" id="cd00082">
    <property type="entry name" value="HisKA"/>
    <property type="match status" value="1"/>
</dbReference>
<dbReference type="InterPro" id="IPR005467">
    <property type="entry name" value="His_kinase_dom"/>
</dbReference>
<feature type="domain" description="Response regulatory" evidence="8">
    <location>
        <begin position="388"/>
        <end position="505"/>
    </location>
</feature>
<keyword evidence="3 6" id="KW-0597">Phosphoprotein</keyword>
<dbReference type="PRINTS" id="PR00344">
    <property type="entry name" value="BCTRLSENSOR"/>
</dbReference>
<dbReference type="Pfam" id="PF00072">
    <property type="entry name" value="Response_reg"/>
    <property type="match status" value="1"/>
</dbReference>
<sequence length="506" mass="57365">MIPAKIEDVFIQITTDINGVILSIDAGKFAEKEFTLHQSVYRSCPFLEGTLEALPYNEPFLIEAMIIHSNSIEYNVDVEIFKREESISVLIHNRTNVYKYVDQLNQKRNDIFFIKREIAEKNKELDRLRKIADKANEEKSRFLAMISHEIRNPLNVILGYSEMIAEENADVQKYINSLLDAGHNLKVIVEDILDLSRIEAGKLELVSEQISITKIVETCIANFYHQQKTKEVKLEYFISEKVPTFILGDSVRITQVLSNLMSNAIKFTKKGIVKIDVEAVSETAENAVLKFVISDTGRGMTNDQVAKIFEEYQQTEINDNRVFGGAGLGLAIVKRLVHAMNGVILVESKIDKGTRFSIEISFKKVVNHTLPQKQKNVEVNFNSLKGRRILVADDDVLNQTIVAHILNKEKTVTTIVNDGLEALDKISKESFDVILLDINMPNMTGEDLMRQRDLFDKLNIDTPFLALTANTSSKDVQRYLSLGFSGIISKPYTATEFVEKIKKVLP</sequence>
<proteinExistence type="predicted"/>
<dbReference type="EC" id="2.7.13.3" evidence="2"/>
<dbReference type="SMART" id="SM00388">
    <property type="entry name" value="HisKA"/>
    <property type="match status" value="1"/>
</dbReference>
<comment type="caution">
    <text evidence="9">The sequence shown here is derived from an EMBL/GenBank/DDBJ whole genome shotgun (WGS) entry which is preliminary data.</text>
</comment>
<dbReference type="RefSeq" id="WP_242176988.1">
    <property type="nucleotide sequence ID" value="NZ_JAKQYM010000001.1"/>
</dbReference>
<dbReference type="InterPro" id="IPR001789">
    <property type="entry name" value="Sig_transdc_resp-reg_receiver"/>
</dbReference>
<dbReference type="SUPFAM" id="SSF55874">
    <property type="entry name" value="ATPase domain of HSP90 chaperone/DNA topoisomerase II/histidine kinase"/>
    <property type="match status" value="1"/>
</dbReference>
<dbReference type="CDD" id="cd17546">
    <property type="entry name" value="REC_hyHK_CKI1_RcsC-like"/>
    <property type="match status" value="1"/>
</dbReference>
<dbReference type="FunFam" id="3.30.565.10:FF:000010">
    <property type="entry name" value="Sensor histidine kinase RcsC"/>
    <property type="match status" value="1"/>
</dbReference>
<dbReference type="Gene3D" id="3.40.50.2300">
    <property type="match status" value="1"/>
</dbReference>
<dbReference type="InterPro" id="IPR003594">
    <property type="entry name" value="HATPase_dom"/>
</dbReference>
<dbReference type="Gene3D" id="1.10.287.130">
    <property type="match status" value="1"/>
</dbReference>
<dbReference type="Proteomes" id="UP001139369">
    <property type="component" value="Unassembled WGS sequence"/>
</dbReference>
<evidence type="ECO:0000256" key="5">
    <source>
        <dbReference type="ARBA" id="ARBA00022777"/>
    </source>
</evidence>
<keyword evidence="5" id="KW-0418">Kinase</keyword>
<dbReference type="SMART" id="SM00448">
    <property type="entry name" value="REC"/>
    <property type="match status" value="1"/>
</dbReference>
<evidence type="ECO:0000313" key="10">
    <source>
        <dbReference type="Proteomes" id="UP001139369"/>
    </source>
</evidence>
<evidence type="ECO:0000256" key="2">
    <source>
        <dbReference type="ARBA" id="ARBA00012438"/>
    </source>
</evidence>
<organism evidence="9 10">
    <name type="scientific">Polaribacter marinus</name>
    <dbReference type="NCBI Taxonomy" id="2916838"/>
    <lineage>
        <taxon>Bacteria</taxon>
        <taxon>Pseudomonadati</taxon>
        <taxon>Bacteroidota</taxon>
        <taxon>Flavobacteriia</taxon>
        <taxon>Flavobacteriales</taxon>
        <taxon>Flavobacteriaceae</taxon>
    </lineage>
</organism>
<keyword evidence="10" id="KW-1185">Reference proteome</keyword>
<name>A0A9X1VKV5_9FLAO</name>
<evidence type="ECO:0000313" key="9">
    <source>
        <dbReference type="EMBL" id="MCI2227868.1"/>
    </source>
</evidence>
<dbReference type="SMART" id="SM00387">
    <property type="entry name" value="HATPase_c"/>
    <property type="match status" value="1"/>
</dbReference>
<feature type="domain" description="Histidine kinase" evidence="7">
    <location>
        <begin position="145"/>
        <end position="364"/>
    </location>
</feature>
<dbReference type="InterPro" id="IPR011006">
    <property type="entry name" value="CheY-like_superfamily"/>
</dbReference>
<comment type="catalytic activity">
    <reaction evidence="1">
        <text>ATP + protein L-histidine = ADP + protein N-phospho-L-histidine.</text>
        <dbReference type="EC" id="2.7.13.3"/>
    </reaction>
</comment>
<evidence type="ECO:0000256" key="6">
    <source>
        <dbReference type="PROSITE-ProRule" id="PRU00169"/>
    </source>
</evidence>
<dbReference type="SUPFAM" id="SSF52172">
    <property type="entry name" value="CheY-like"/>
    <property type="match status" value="1"/>
</dbReference>
<dbReference type="PROSITE" id="PS50110">
    <property type="entry name" value="RESPONSE_REGULATORY"/>
    <property type="match status" value="1"/>
</dbReference>
<dbReference type="InterPro" id="IPR036890">
    <property type="entry name" value="HATPase_C_sf"/>
</dbReference>
<reference evidence="9" key="1">
    <citation type="submission" date="2022-02" db="EMBL/GenBank/DDBJ databases">
        <title>Polaribacter sp. MSW13, isolated from seawater.</title>
        <authorList>
            <person name="Kristyanto S."/>
            <person name="Jung J."/>
            <person name="Jeon C.O."/>
        </authorList>
    </citation>
    <scope>NUCLEOTIDE SEQUENCE</scope>
    <source>
        <strain evidence="9">MSW13</strain>
    </source>
</reference>
<dbReference type="InterPro" id="IPR036097">
    <property type="entry name" value="HisK_dim/P_sf"/>
</dbReference>
<dbReference type="Gene3D" id="3.30.565.10">
    <property type="entry name" value="Histidine kinase-like ATPase, C-terminal domain"/>
    <property type="match status" value="1"/>
</dbReference>
<protein>
    <recommendedName>
        <fullName evidence="2">histidine kinase</fullName>
        <ecNumber evidence="2">2.7.13.3</ecNumber>
    </recommendedName>
</protein>
<dbReference type="Pfam" id="PF02518">
    <property type="entry name" value="HATPase_c"/>
    <property type="match status" value="1"/>
</dbReference>
<accession>A0A9X1VKV5</accession>
<dbReference type="GO" id="GO:0000155">
    <property type="term" value="F:phosphorelay sensor kinase activity"/>
    <property type="evidence" value="ECO:0007669"/>
    <property type="project" value="InterPro"/>
</dbReference>
<gene>
    <name evidence="9" type="ORF">MC378_01730</name>
</gene>
<dbReference type="EMBL" id="JAKQYM010000001">
    <property type="protein sequence ID" value="MCI2227868.1"/>
    <property type="molecule type" value="Genomic_DNA"/>
</dbReference>
<dbReference type="CDD" id="cd16922">
    <property type="entry name" value="HATPase_EvgS-ArcB-TorS-like"/>
    <property type="match status" value="1"/>
</dbReference>
<keyword evidence="4" id="KW-0808">Transferase</keyword>
<keyword evidence="9" id="KW-0067">ATP-binding</keyword>
<evidence type="ECO:0000256" key="3">
    <source>
        <dbReference type="ARBA" id="ARBA00022553"/>
    </source>
</evidence>
<dbReference type="InterPro" id="IPR003661">
    <property type="entry name" value="HisK_dim/P_dom"/>
</dbReference>
<keyword evidence="9" id="KW-0547">Nucleotide-binding</keyword>
<dbReference type="PANTHER" id="PTHR43047">
    <property type="entry name" value="TWO-COMPONENT HISTIDINE PROTEIN KINASE"/>
    <property type="match status" value="1"/>
</dbReference>
<evidence type="ECO:0000259" key="8">
    <source>
        <dbReference type="PROSITE" id="PS50110"/>
    </source>
</evidence>
<dbReference type="AlphaFoldDB" id="A0A9X1VKV5"/>
<dbReference type="SUPFAM" id="SSF47384">
    <property type="entry name" value="Homodimeric domain of signal transducing histidine kinase"/>
    <property type="match status" value="1"/>
</dbReference>
<dbReference type="Pfam" id="PF00512">
    <property type="entry name" value="HisKA"/>
    <property type="match status" value="1"/>
</dbReference>
<evidence type="ECO:0000256" key="1">
    <source>
        <dbReference type="ARBA" id="ARBA00000085"/>
    </source>
</evidence>
<feature type="modified residue" description="4-aspartylphosphate" evidence="6">
    <location>
        <position position="437"/>
    </location>
</feature>
<dbReference type="GO" id="GO:0005524">
    <property type="term" value="F:ATP binding"/>
    <property type="evidence" value="ECO:0007669"/>
    <property type="project" value="UniProtKB-KW"/>
</dbReference>
<dbReference type="InterPro" id="IPR004358">
    <property type="entry name" value="Sig_transdc_His_kin-like_C"/>
</dbReference>